<evidence type="ECO:0000313" key="10">
    <source>
        <dbReference type="Proteomes" id="UP001431449"/>
    </source>
</evidence>
<comment type="subcellular location">
    <subcellularLocation>
        <location evidence="1">Membrane</location>
        <topology evidence="1">Multi-pass membrane protein</topology>
    </subcellularLocation>
</comment>
<feature type="transmembrane region" description="Helical" evidence="7">
    <location>
        <begin position="118"/>
        <end position="138"/>
    </location>
</feature>
<dbReference type="RefSeq" id="WP_248208818.1">
    <property type="nucleotide sequence ID" value="NZ_JALNMH010000007.1"/>
</dbReference>
<feature type="transmembrane region" description="Helical" evidence="7">
    <location>
        <begin position="12"/>
        <end position="36"/>
    </location>
</feature>
<feature type="transmembrane region" description="Helical" evidence="7">
    <location>
        <begin position="88"/>
        <end position="106"/>
    </location>
</feature>
<keyword evidence="6 7" id="KW-0472">Membrane</keyword>
<dbReference type="InterPro" id="IPR003362">
    <property type="entry name" value="Bact_transf"/>
</dbReference>
<feature type="domain" description="Bacterial sugar transferase" evidence="8">
    <location>
        <begin position="277"/>
        <end position="462"/>
    </location>
</feature>
<feature type="transmembrane region" description="Helical" evidence="7">
    <location>
        <begin position="282"/>
        <end position="305"/>
    </location>
</feature>
<dbReference type="Gene3D" id="3.40.50.720">
    <property type="entry name" value="NAD(P)-binding Rossmann-like Domain"/>
    <property type="match status" value="1"/>
</dbReference>
<keyword evidence="10" id="KW-1185">Reference proteome</keyword>
<comment type="caution">
    <text evidence="9">The sequence shown here is derived from an EMBL/GenBank/DDBJ whole genome shotgun (WGS) entry which is preliminary data.</text>
</comment>
<name>A0ABT0GHH2_9GAMM</name>
<accession>A0ABT0GHH2</accession>
<dbReference type="Pfam" id="PF02397">
    <property type="entry name" value="Bac_transf"/>
    <property type="match status" value="1"/>
</dbReference>
<dbReference type="PANTHER" id="PTHR30576:SF0">
    <property type="entry name" value="UNDECAPRENYL-PHOSPHATE N-ACETYLGALACTOSAMINYL 1-PHOSPHATE TRANSFERASE-RELATED"/>
    <property type="match status" value="1"/>
</dbReference>
<proteinExistence type="inferred from homology"/>
<evidence type="ECO:0000256" key="2">
    <source>
        <dbReference type="ARBA" id="ARBA00006464"/>
    </source>
</evidence>
<evidence type="ECO:0000256" key="3">
    <source>
        <dbReference type="ARBA" id="ARBA00022679"/>
    </source>
</evidence>
<dbReference type="PANTHER" id="PTHR30576">
    <property type="entry name" value="COLANIC BIOSYNTHESIS UDP-GLUCOSE LIPID CARRIER TRANSFERASE"/>
    <property type="match status" value="1"/>
</dbReference>
<reference evidence="9" key="1">
    <citation type="submission" date="2022-04" db="EMBL/GenBank/DDBJ databases">
        <title>Lysobacter sp. CAU 1642 isolated from sea sand.</title>
        <authorList>
            <person name="Kim W."/>
        </authorList>
    </citation>
    <scope>NUCLEOTIDE SEQUENCE</scope>
    <source>
        <strain evidence="9">CAU 1642</strain>
    </source>
</reference>
<keyword evidence="4 7" id="KW-0812">Transmembrane</keyword>
<dbReference type="NCBIfam" id="TIGR03013">
    <property type="entry name" value="EpsB_2"/>
    <property type="match status" value="1"/>
</dbReference>
<evidence type="ECO:0000313" key="9">
    <source>
        <dbReference type="EMBL" id="MCK7593996.1"/>
    </source>
</evidence>
<dbReference type="Proteomes" id="UP001431449">
    <property type="component" value="Unassembled WGS sequence"/>
</dbReference>
<evidence type="ECO:0000256" key="4">
    <source>
        <dbReference type="ARBA" id="ARBA00022692"/>
    </source>
</evidence>
<evidence type="ECO:0000259" key="8">
    <source>
        <dbReference type="Pfam" id="PF02397"/>
    </source>
</evidence>
<dbReference type="InterPro" id="IPR017475">
    <property type="entry name" value="EPS_sugar_tfrase"/>
</dbReference>
<dbReference type="Pfam" id="PF13727">
    <property type="entry name" value="CoA_binding_3"/>
    <property type="match status" value="1"/>
</dbReference>
<evidence type="ECO:0000256" key="7">
    <source>
        <dbReference type="SAM" id="Phobius"/>
    </source>
</evidence>
<evidence type="ECO:0000256" key="6">
    <source>
        <dbReference type="ARBA" id="ARBA00023136"/>
    </source>
</evidence>
<protein>
    <submittedName>
        <fullName evidence="9">TIGR03013 family PEP-CTERM/XrtA system glycosyltransferase</fullName>
    </submittedName>
</protein>
<evidence type="ECO:0000256" key="1">
    <source>
        <dbReference type="ARBA" id="ARBA00004141"/>
    </source>
</evidence>
<keyword evidence="3" id="KW-0808">Transferase</keyword>
<feature type="transmembrane region" description="Helical" evidence="7">
    <location>
        <begin position="56"/>
        <end position="76"/>
    </location>
</feature>
<sequence length="468" mass="52348">MRSLSDALHPARRWMVVLGLAEFAVLFGAFHLAVWIRFWGDDALAAQAFGAVMPRALVFTSVQVLAMAALGMYVMYTREGVRGYMVRGLVAFAVGGLALVMLQYLIPGKTIGRGVMAMALALGWLAVIGLRWLALHVVRAELIKRRVLVLGTGRRAKQLDARMRRRAERRTFQVVGYIPMKGDTPEVEEAQWIENGRSLVDIVEDLDIDEIVTAPDEQRGALPLEALMQCRLRGVEITDMAQFFENESGRVNLTLVRPSWVVFAEGFDAGSTRAATKRGFDLIMASLLLLLASPLMLLTALAIVLESGPRAPILYRQQRVGLAGRTFNVLKFRSMRTDAEADGKARWASSDDDRVTRVGKVIRKLRIDEIPQVWNVLEGSMSFVGPRPERPEFVRELAEKIPYFSLREAVKPGITGWAQIRYAYGASVEDAREKLSYDLYYVKNHSLVFDLMILLQTCEVVIFGKGAR</sequence>
<gene>
    <name evidence="9" type="ORF">M0G41_09960</name>
</gene>
<organism evidence="9 10">
    <name type="scientific">Pseudomarimonas salicorniae</name>
    <dbReference type="NCBI Taxonomy" id="2933270"/>
    <lineage>
        <taxon>Bacteria</taxon>
        <taxon>Pseudomonadati</taxon>
        <taxon>Pseudomonadota</taxon>
        <taxon>Gammaproteobacteria</taxon>
        <taxon>Lysobacterales</taxon>
        <taxon>Lysobacteraceae</taxon>
        <taxon>Pseudomarimonas</taxon>
    </lineage>
</organism>
<keyword evidence="5 7" id="KW-1133">Transmembrane helix</keyword>
<dbReference type="EMBL" id="JALNMH010000007">
    <property type="protein sequence ID" value="MCK7593996.1"/>
    <property type="molecule type" value="Genomic_DNA"/>
</dbReference>
<evidence type="ECO:0000256" key="5">
    <source>
        <dbReference type="ARBA" id="ARBA00022989"/>
    </source>
</evidence>
<dbReference type="InterPro" id="IPR017464">
    <property type="entry name" value="Sugar_tfrase_EpsB_2"/>
</dbReference>
<comment type="similarity">
    <text evidence="2">Belongs to the bacterial sugar transferase family.</text>
</comment>
<dbReference type="NCBIfam" id="TIGR03025">
    <property type="entry name" value="EPS_sugtrans"/>
    <property type="match status" value="1"/>
</dbReference>